<reference evidence="4 5" key="1">
    <citation type="submission" date="2019-01" db="EMBL/GenBank/DDBJ databases">
        <title>Sinorhodobacter populi sp. nov. isolated from the symptomatic bark tissue of Populus euramericana canker.</title>
        <authorList>
            <person name="Xu G."/>
        </authorList>
    </citation>
    <scope>NUCLEOTIDE SEQUENCE [LARGE SCALE GENOMIC DNA]</scope>
    <source>
        <strain evidence="4 5">SK2B-1</strain>
    </source>
</reference>
<dbReference type="InterPro" id="IPR026956">
    <property type="entry name" value="D-ser_dehydrat-like_dom"/>
</dbReference>
<evidence type="ECO:0000313" key="4">
    <source>
        <dbReference type="EMBL" id="RWR19292.1"/>
    </source>
</evidence>
<dbReference type="InterPro" id="IPR001608">
    <property type="entry name" value="Ala_racemase_N"/>
</dbReference>
<dbReference type="SMART" id="SM01119">
    <property type="entry name" value="D-ser_dehydrat"/>
    <property type="match status" value="1"/>
</dbReference>
<organism evidence="4 5">
    <name type="scientific">Paenirhodobacter populi</name>
    <dbReference type="NCBI Taxonomy" id="2306993"/>
    <lineage>
        <taxon>Bacteria</taxon>
        <taxon>Pseudomonadati</taxon>
        <taxon>Pseudomonadota</taxon>
        <taxon>Alphaproteobacteria</taxon>
        <taxon>Rhodobacterales</taxon>
        <taxon>Rhodobacter group</taxon>
        <taxon>Paenirhodobacter</taxon>
    </lineage>
</organism>
<dbReference type="SUPFAM" id="SSF51419">
    <property type="entry name" value="PLP-binding barrel"/>
    <property type="match status" value="1"/>
</dbReference>
<dbReference type="InterPro" id="IPR042208">
    <property type="entry name" value="D-ser_dehydrat-like_sf"/>
</dbReference>
<gene>
    <name evidence="4" type="ORF">D2T30_14415</name>
</gene>
<keyword evidence="2" id="KW-0456">Lyase</keyword>
<evidence type="ECO:0000256" key="2">
    <source>
        <dbReference type="ARBA" id="ARBA00023239"/>
    </source>
</evidence>
<reference evidence="4 5" key="2">
    <citation type="submission" date="2019-01" db="EMBL/GenBank/DDBJ databases">
        <authorList>
            <person name="Li Y."/>
        </authorList>
    </citation>
    <scope>NUCLEOTIDE SEQUENCE [LARGE SCALE GENOMIC DNA]</scope>
    <source>
        <strain evidence="4 5">SK2B-1</strain>
    </source>
</reference>
<dbReference type="PANTHER" id="PTHR28004:SF2">
    <property type="entry name" value="D-SERINE DEHYDRATASE"/>
    <property type="match status" value="1"/>
</dbReference>
<accession>A0A443JFL5</accession>
<dbReference type="GO" id="GO:0036088">
    <property type="term" value="P:D-serine catabolic process"/>
    <property type="evidence" value="ECO:0007669"/>
    <property type="project" value="TreeGrafter"/>
</dbReference>
<dbReference type="InterPro" id="IPR029066">
    <property type="entry name" value="PLP-binding_barrel"/>
</dbReference>
<dbReference type="InterPro" id="IPR051466">
    <property type="entry name" value="D-amino_acid_metab_enzyme"/>
</dbReference>
<proteinExistence type="inferred from homology"/>
<dbReference type="Gene3D" id="3.20.20.10">
    <property type="entry name" value="Alanine racemase"/>
    <property type="match status" value="1"/>
</dbReference>
<dbReference type="EMBL" id="SAUZ01000016">
    <property type="protein sequence ID" value="RWR19292.1"/>
    <property type="molecule type" value="Genomic_DNA"/>
</dbReference>
<evidence type="ECO:0000256" key="1">
    <source>
        <dbReference type="ARBA" id="ARBA00005323"/>
    </source>
</evidence>
<evidence type="ECO:0000259" key="3">
    <source>
        <dbReference type="SMART" id="SM01119"/>
    </source>
</evidence>
<dbReference type="AlphaFoldDB" id="A0A443JFL5"/>
<dbReference type="Pfam" id="PF01168">
    <property type="entry name" value="Ala_racemase_N"/>
    <property type="match status" value="1"/>
</dbReference>
<dbReference type="RefSeq" id="WP_128209441.1">
    <property type="nucleotide sequence ID" value="NZ_JBHRSO010000051.1"/>
</dbReference>
<protein>
    <submittedName>
        <fullName evidence="4">D-TA family PLP-dependent enzyme</fullName>
    </submittedName>
</protein>
<dbReference type="Proteomes" id="UP000284476">
    <property type="component" value="Unassembled WGS sequence"/>
</dbReference>
<dbReference type="Pfam" id="PF14031">
    <property type="entry name" value="D-ser_dehydrat"/>
    <property type="match status" value="1"/>
</dbReference>
<dbReference type="PANTHER" id="PTHR28004">
    <property type="entry name" value="ZGC:162816-RELATED"/>
    <property type="match status" value="1"/>
</dbReference>
<name>A0A443JFL5_9RHOB</name>
<dbReference type="Gene3D" id="2.40.37.20">
    <property type="entry name" value="D-serine dehydratase-like domain"/>
    <property type="match status" value="1"/>
</dbReference>
<evidence type="ECO:0000313" key="5">
    <source>
        <dbReference type="Proteomes" id="UP000284476"/>
    </source>
</evidence>
<comment type="similarity">
    <text evidence="1">Belongs to the DSD1 family.</text>
</comment>
<sequence length="351" mass="37100">MTYDDIETPAPLVDLATVERNLARMQAYCDTHGIRLRPHIKTHKIVRLARRQAELGAIGITCQKLTEAEVMLDSGVQDILISYPLIGPQKARRLAAIAGKARFTVAADSTLAVDTAAEAARLSGAEIGVLVEFDSGLGRTGVVTPEAALALAQQVVATPGLRFAGVMTYPANEATAAFVARLRPMLDAAGIGLPMVSGGGSPRAFHMHELGCVDELRVGTYIYNDRAMIGAGAATIEDCALMVIATVISIPQPGHFIIDAGTKTLTSDPAGPGNPGFGLLVDYPQAVIERLTEEHGIVSIDPALPAPKLGEKVRIVPNHVCPVSNLHDQVLVRLPDGTLEAWDVSARGCTR</sequence>
<dbReference type="GO" id="GO:0008721">
    <property type="term" value="F:D-serine ammonia-lyase activity"/>
    <property type="evidence" value="ECO:0007669"/>
    <property type="project" value="TreeGrafter"/>
</dbReference>
<feature type="domain" description="D-serine dehydratase-like" evidence="3">
    <location>
        <begin position="240"/>
        <end position="333"/>
    </location>
</feature>
<comment type="caution">
    <text evidence="4">The sequence shown here is derived from an EMBL/GenBank/DDBJ whole genome shotgun (WGS) entry which is preliminary data.</text>
</comment>